<dbReference type="PANTHER" id="PTHR43747:SF4">
    <property type="entry name" value="FLAVIN-DEPENDENT TRYPTOPHAN HALOGENASE"/>
    <property type="match status" value="1"/>
</dbReference>
<name>A0ABS5DXX7_9BURK</name>
<reference evidence="1 2" key="1">
    <citation type="submission" date="2021-04" db="EMBL/GenBank/DDBJ databases">
        <title>The genome sequence of type strain Ideonella paludis KCTC 32238.</title>
        <authorList>
            <person name="Liu Y."/>
        </authorList>
    </citation>
    <scope>NUCLEOTIDE SEQUENCE [LARGE SCALE GENOMIC DNA]</scope>
    <source>
        <strain evidence="1 2">KCTC 32238</strain>
    </source>
</reference>
<dbReference type="InterPro" id="IPR033856">
    <property type="entry name" value="Trp_halogen"/>
</dbReference>
<dbReference type="Gene3D" id="3.50.50.60">
    <property type="entry name" value="FAD/NAD(P)-binding domain"/>
    <property type="match status" value="1"/>
</dbReference>
<keyword evidence="2" id="KW-1185">Reference proteome</keyword>
<dbReference type="Pfam" id="PF04820">
    <property type="entry name" value="Trp_halogenase"/>
    <property type="match status" value="1"/>
</dbReference>
<protein>
    <submittedName>
        <fullName evidence="1">Tryptophan 7-halogenase</fullName>
    </submittedName>
</protein>
<dbReference type="InterPro" id="IPR050816">
    <property type="entry name" value="Flavin-dep_Halogenase_NPB"/>
</dbReference>
<sequence>MSAGVKRLVVVGGGSAGWLVAAILAAAHQAHQARPLSVLLIESAAVPIIGVGEGTWPSMRDTLRAIGLPEDALFTECDAAFKQGSRFDGWVSGAPEDRYHHPFSVPEGFGELDVVTPWATHFPDQAFAEWACPQAVLCNAGRAPKQAQTPQYAAVTNYGYHFDATKFGQVLKRHCLEQLGVRHLIADVQGITRDEQGYILSLQTAQHGEVPGDLFVDCTGMASLLLGQHLGVGLKSQKSVLFNDSAWATQVPYTAPDSPIATQTVATAQAAGWVWDIGLQSRRGVGLVYSSAHCSDAQALATLERYVERSANGVAALTPRKISFEPGYRERFWQHNCVAIGLSSGFIEPLEASALAMVEMAAALLSDTLPASREDMPVVAARFNEAMHYKWGRVIEFLKLHYVLSRRQDEAYWREHREAESIPARLAEQLLLWRARPPSRHDFGRIDEVFPAASYQYILYGMGVKPQGLAAQPLSAEVMHLMRHARHQTERMAAALPTPRELLQHIVRHGQHRI</sequence>
<organism evidence="1 2">
    <name type="scientific">Ideonella paludis</name>
    <dbReference type="NCBI Taxonomy" id="1233411"/>
    <lineage>
        <taxon>Bacteria</taxon>
        <taxon>Pseudomonadati</taxon>
        <taxon>Pseudomonadota</taxon>
        <taxon>Betaproteobacteria</taxon>
        <taxon>Burkholderiales</taxon>
        <taxon>Sphaerotilaceae</taxon>
        <taxon>Ideonella</taxon>
    </lineage>
</organism>
<comment type="caution">
    <text evidence="1">The sequence shown here is derived from an EMBL/GenBank/DDBJ whole genome shotgun (WGS) entry which is preliminary data.</text>
</comment>
<dbReference type="PANTHER" id="PTHR43747">
    <property type="entry name" value="FAD-BINDING PROTEIN"/>
    <property type="match status" value="1"/>
</dbReference>
<dbReference type="SUPFAM" id="SSF51905">
    <property type="entry name" value="FAD/NAD(P)-binding domain"/>
    <property type="match status" value="1"/>
</dbReference>
<dbReference type="InterPro" id="IPR036188">
    <property type="entry name" value="FAD/NAD-bd_sf"/>
</dbReference>
<dbReference type="Proteomes" id="UP000672097">
    <property type="component" value="Unassembled WGS sequence"/>
</dbReference>
<evidence type="ECO:0000313" key="1">
    <source>
        <dbReference type="EMBL" id="MBQ0936000.1"/>
    </source>
</evidence>
<dbReference type="RefSeq" id="WP_210809310.1">
    <property type="nucleotide sequence ID" value="NZ_JAGQDG010000004.1"/>
</dbReference>
<dbReference type="InterPro" id="IPR006905">
    <property type="entry name" value="Flavin_halogenase"/>
</dbReference>
<proteinExistence type="predicted"/>
<dbReference type="PIRSF" id="PIRSF011396">
    <property type="entry name" value="Trp_halogenase"/>
    <property type="match status" value="1"/>
</dbReference>
<dbReference type="EMBL" id="JAGQDG010000004">
    <property type="protein sequence ID" value="MBQ0936000.1"/>
    <property type="molecule type" value="Genomic_DNA"/>
</dbReference>
<gene>
    <name evidence="1" type="ORF">KAK11_11740</name>
</gene>
<evidence type="ECO:0000313" key="2">
    <source>
        <dbReference type="Proteomes" id="UP000672097"/>
    </source>
</evidence>
<accession>A0ABS5DXX7</accession>